<dbReference type="Gene3D" id="3.90.930.12">
    <property type="entry name" value="Ribosomal protein L6, alpha-beta domain"/>
    <property type="match status" value="1"/>
</dbReference>
<keyword evidence="2" id="KW-0687">Ribonucleoprotein</keyword>
<dbReference type="OrthoDB" id="10511793at2759"/>
<gene>
    <name evidence="2" type="ORF">BaOVIS_035140</name>
</gene>
<dbReference type="InterPro" id="IPR036789">
    <property type="entry name" value="Ribosomal_uL6-like_a/b-dom_sf"/>
</dbReference>
<accession>A0A9W5TDH6</accession>
<evidence type="ECO:0000256" key="1">
    <source>
        <dbReference type="SAM" id="Phobius"/>
    </source>
</evidence>
<dbReference type="GO" id="GO:0019843">
    <property type="term" value="F:rRNA binding"/>
    <property type="evidence" value="ECO:0007669"/>
    <property type="project" value="InterPro"/>
</dbReference>
<keyword evidence="1" id="KW-0812">Transmembrane</keyword>
<proteinExistence type="predicted"/>
<name>A0A9W5TDH6_BABOV</name>
<protein>
    <submittedName>
        <fullName evidence="2">Ribosomal protein L6P/L9E</fullName>
    </submittedName>
</protein>
<reference evidence="2" key="1">
    <citation type="submission" date="2019-12" db="EMBL/GenBank/DDBJ databases">
        <title>Genome sequence of Babesia ovis.</title>
        <authorList>
            <person name="Yamagishi J."/>
            <person name="Sevinc F."/>
            <person name="Xuan X."/>
        </authorList>
    </citation>
    <scope>NUCLEOTIDE SEQUENCE</scope>
    <source>
        <strain evidence="2">Selcuk</strain>
    </source>
</reference>
<keyword evidence="1" id="KW-1133">Transmembrane helix</keyword>
<geneLocation type="apicoplast" evidence="2"/>
<keyword evidence="1" id="KW-0472">Membrane</keyword>
<keyword evidence="2" id="KW-0933">Apicoplast</keyword>
<evidence type="ECO:0000313" key="3">
    <source>
        <dbReference type="Proteomes" id="UP001057455"/>
    </source>
</evidence>
<dbReference type="AlphaFoldDB" id="A0A9W5TDH6"/>
<dbReference type="GO" id="GO:0006412">
    <property type="term" value="P:translation"/>
    <property type="evidence" value="ECO:0007669"/>
    <property type="project" value="InterPro"/>
</dbReference>
<dbReference type="Proteomes" id="UP001057455">
    <property type="component" value="Unassembled WGS sequence"/>
</dbReference>
<dbReference type="SUPFAM" id="SSF56053">
    <property type="entry name" value="Ribosomal protein L6"/>
    <property type="match status" value="1"/>
</dbReference>
<dbReference type="EMBL" id="BLIY01000027">
    <property type="protein sequence ID" value="GFE55960.1"/>
    <property type="molecule type" value="Genomic_DNA"/>
</dbReference>
<dbReference type="GO" id="GO:0005840">
    <property type="term" value="C:ribosome"/>
    <property type="evidence" value="ECO:0007669"/>
    <property type="project" value="UniProtKB-KW"/>
</dbReference>
<organism evidence="2 3">
    <name type="scientific">Babesia ovis</name>
    <dbReference type="NCBI Taxonomy" id="5869"/>
    <lineage>
        <taxon>Eukaryota</taxon>
        <taxon>Sar</taxon>
        <taxon>Alveolata</taxon>
        <taxon>Apicomplexa</taxon>
        <taxon>Aconoidasida</taxon>
        <taxon>Piroplasmida</taxon>
        <taxon>Babesiidae</taxon>
        <taxon>Babesia</taxon>
    </lineage>
</organism>
<keyword evidence="2" id="KW-0689">Ribosomal protein</keyword>
<keyword evidence="2" id="KW-0934">Plastid</keyword>
<evidence type="ECO:0000313" key="2">
    <source>
        <dbReference type="EMBL" id="GFE55960.1"/>
    </source>
</evidence>
<comment type="caution">
    <text evidence="2">The sequence shown here is derived from an EMBL/GenBank/DDBJ whole genome shotgun (WGS) entry which is preliminary data.</text>
</comment>
<feature type="transmembrane region" description="Helical" evidence="1">
    <location>
        <begin position="91"/>
        <end position="108"/>
    </location>
</feature>
<dbReference type="GO" id="GO:0003735">
    <property type="term" value="F:structural constituent of ribosome"/>
    <property type="evidence" value="ECO:0007669"/>
    <property type="project" value="InterPro"/>
</dbReference>
<sequence length="193" mass="23004">MIKYLKNYTNKHFINTKYSHVLDRKTNNVHMYLKSDKTKQFRAALLLNKFIFKTIFNSSIFCYKSKYFKFIMFIKSFISYIHTILMSLFNVYTINIQILSIFYKVILIKNKLILKINNFINIIVYISNLDQLNIRIQQSNSTLISVSSYNKVFISSLCSIIVNCKKFNVYTNTGIKYLNQKIHLKKILKLKKK</sequence>
<keyword evidence="3" id="KW-1185">Reference proteome</keyword>